<sequence length="267" mass="28938">MSGNFTFPTEDEYQFIVADLVNITWDVVAPVVSLYESCGSNDRVLEEQVSNNYSYVWTATRKDYVESGCNFMLQPFTSDYESYGNNITSVTFGVSKRYTSDPAPASYNFVNESSSSLTTFTTTVSASTLATVASPETPSPTSIDTSASESNPGLSTAAKIGVGLGVPLGVLLLATAVVALIIYRRRQRRQGETREIQGGIATGQLGDELSPLPTLGYKDSSSHMRLSVADTIATTPSQMSSENYYQRMVATERPRSELMSAERAELA</sequence>
<dbReference type="Proteomes" id="UP001610334">
    <property type="component" value="Unassembled WGS sequence"/>
</dbReference>
<protein>
    <recommendedName>
        <fullName evidence="5">Mid2 domain-containing protein</fullName>
    </recommendedName>
</protein>
<comment type="caution">
    <text evidence="3">The sequence shown here is derived from an EMBL/GenBank/DDBJ whole genome shotgun (WGS) entry which is preliminary data.</text>
</comment>
<evidence type="ECO:0008006" key="5">
    <source>
        <dbReference type="Google" id="ProtNLM"/>
    </source>
</evidence>
<feature type="transmembrane region" description="Helical" evidence="2">
    <location>
        <begin position="160"/>
        <end position="183"/>
    </location>
</feature>
<organism evidence="3 4">
    <name type="scientific">Aspergillus granulosus</name>
    <dbReference type="NCBI Taxonomy" id="176169"/>
    <lineage>
        <taxon>Eukaryota</taxon>
        <taxon>Fungi</taxon>
        <taxon>Dikarya</taxon>
        <taxon>Ascomycota</taxon>
        <taxon>Pezizomycotina</taxon>
        <taxon>Eurotiomycetes</taxon>
        <taxon>Eurotiomycetidae</taxon>
        <taxon>Eurotiales</taxon>
        <taxon>Aspergillaceae</taxon>
        <taxon>Aspergillus</taxon>
        <taxon>Aspergillus subgen. Nidulantes</taxon>
    </lineage>
</organism>
<keyword evidence="2" id="KW-0472">Membrane</keyword>
<gene>
    <name evidence="3" type="ORF">BJX63DRAFT_440792</name>
</gene>
<keyword evidence="2" id="KW-0812">Transmembrane</keyword>
<evidence type="ECO:0000256" key="1">
    <source>
        <dbReference type="SAM" id="MobiDB-lite"/>
    </source>
</evidence>
<evidence type="ECO:0000313" key="4">
    <source>
        <dbReference type="Proteomes" id="UP001610334"/>
    </source>
</evidence>
<name>A0ABR4GU28_9EURO</name>
<accession>A0ABR4GU28</accession>
<feature type="compositionally biased region" description="Polar residues" evidence="1">
    <location>
        <begin position="139"/>
        <end position="151"/>
    </location>
</feature>
<evidence type="ECO:0000313" key="3">
    <source>
        <dbReference type="EMBL" id="KAL2802579.1"/>
    </source>
</evidence>
<proteinExistence type="predicted"/>
<dbReference type="EMBL" id="JBFXLT010000174">
    <property type="protein sequence ID" value="KAL2802579.1"/>
    <property type="molecule type" value="Genomic_DNA"/>
</dbReference>
<reference evidence="3 4" key="1">
    <citation type="submission" date="2024-07" db="EMBL/GenBank/DDBJ databases">
        <title>Section-level genome sequencing and comparative genomics of Aspergillus sections Usti and Cavernicolus.</title>
        <authorList>
            <consortium name="Lawrence Berkeley National Laboratory"/>
            <person name="Nybo J.L."/>
            <person name="Vesth T.C."/>
            <person name="Theobald S."/>
            <person name="Frisvad J.C."/>
            <person name="Larsen T.O."/>
            <person name="Kjaerboelling I."/>
            <person name="Rothschild-Mancinelli K."/>
            <person name="Lyhne E.K."/>
            <person name="Kogle M.E."/>
            <person name="Barry K."/>
            <person name="Clum A."/>
            <person name="Na H."/>
            <person name="Ledsgaard L."/>
            <person name="Lin J."/>
            <person name="Lipzen A."/>
            <person name="Kuo A."/>
            <person name="Riley R."/>
            <person name="Mondo S."/>
            <person name="Labutti K."/>
            <person name="Haridas S."/>
            <person name="Pangalinan J."/>
            <person name="Salamov A.A."/>
            <person name="Simmons B.A."/>
            <person name="Magnuson J.K."/>
            <person name="Chen J."/>
            <person name="Drula E."/>
            <person name="Henrissat B."/>
            <person name="Wiebenga A."/>
            <person name="Lubbers R.J."/>
            <person name="Gomes A.C."/>
            <person name="Makela M.R."/>
            <person name="Stajich J."/>
            <person name="Grigoriev I.V."/>
            <person name="Mortensen U.H."/>
            <person name="De Vries R.P."/>
            <person name="Baker S.E."/>
            <person name="Andersen M.R."/>
        </authorList>
    </citation>
    <scope>NUCLEOTIDE SEQUENCE [LARGE SCALE GENOMIC DNA]</scope>
    <source>
        <strain evidence="3 4">CBS 588.65</strain>
    </source>
</reference>
<keyword evidence="4" id="KW-1185">Reference proteome</keyword>
<keyword evidence="2" id="KW-1133">Transmembrane helix</keyword>
<feature type="region of interest" description="Disordered" evidence="1">
    <location>
        <begin position="131"/>
        <end position="151"/>
    </location>
</feature>
<evidence type="ECO:0000256" key="2">
    <source>
        <dbReference type="SAM" id="Phobius"/>
    </source>
</evidence>